<dbReference type="AlphaFoldDB" id="A0A915L953"/>
<dbReference type="WBParaSite" id="nRc.2.0.1.t47362-RA">
    <property type="protein sequence ID" value="nRc.2.0.1.t47362-RA"/>
    <property type="gene ID" value="nRc.2.0.1.g47362"/>
</dbReference>
<proteinExistence type="predicted"/>
<reference evidence="2" key="1">
    <citation type="submission" date="2022-11" db="UniProtKB">
        <authorList>
            <consortium name="WormBaseParasite"/>
        </authorList>
    </citation>
    <scope>IDENTIFICATION</scope>
</reference>
<accession>A0A915L953</accession>
<evidence type="ECO:0000313" key="1">
    <source>
        <dbReference type="Proteomes" id="UP000887565"/>
    </source>
</evidence>
<keyword evidence="1" id="KW-1185">Reference proteome</keyword>
<sequence>MYICNRLALHPIIFDEDFYMETTVEEINIDETDYTTNPHSGFHFYSRLLSIINFQNRFSFWAPMCAYLLPTRASAHALTAEELLERPMLSTAPEPSEDELSERPIFDLNMTKLLQLAPLLASQAPTATADITASATQISNFLKLTLEDISLLVPAPLDESMPIQPVAMEAERNTNTSDQRLTDIPQETTTNNITAMDIAPQEPAMDVAPWTPAVDPQLYLVIPGMLPGTLMIATVAAARYIPPVRFSQQIISDNQWNALAAILKLYNFPPPPPGMLFPEHHWQDYLPALQDQIRQILSPP</sequence>
<dbReference type="Proteomes" id="UP000887565">
    <property type="component" value="Unplaced"/>
</dbReference>
<evidence type="ECO:0000313" key="2">
    <source>
        <dbReference type="WBParaSite" id="nRc.2.0.1.t47362-RA"/>
    </source>
</evidence>
<protein>
    <submittedName>
        <fullName evidence="2">Uncharacterized protein</fullName>
    </submittedName>
</protein>
<name>A0A915L953_ROMCU</name>
<organism evidence="1 2">
    <name type="scientific">Romanomermis culicivorax</name>
    <name type="common">Nematode worm</name>
    <dbReference type="NCBI Taxonomy" id="13658"/>
    <lineage>
        <taxon>Eukaryota</taxon>
        <taxon>Metazoa</taxon>
        <taxon>Ecdysozoa</taxon>
        <taxon>Nematoda</taxon>
        <taxon>Enoplea</taxon>
        <taxon>Dorylaimia</taxon>
        <taxon>Mermithida</taxon>
        <taxon>Mermithoidea</taxon>
        <taxon>Mermithidae</taxon>
        <taxon>Romanomermis</taxon>
    </lineage>
</organism>